<evidence type="ECO:0000256" key="1">
    <source>
        <dbReference type="ARBA" id="ARBA00004196"/>
    </source>
</evidence>
<sequence>MKKLLTSIIIIFVISMLILTGCGGTGQSSAPQSGNNQSQESNQGSGSAVVLKLSHTGNPQHFYQKGAEKFAELVNQKTNGQVKIEIYPSDSLAPQRESVEGAQLGTIDMVLTSTMELSNFEQSIGVFDLPFLFSSREKAYAVFDGPIGQKVSKTFENKGLVILAYWENGFRHITNNKKPINTPEDLKGMKIRVPESSVFIDTFKALGASPTPISFGELYSALQLGTVDGQENPLAHLINQKFYEVQKYCTLTGHFYTAEPLVISKMVWDKLTPDQQKAIKDAAIEAGKFERELSKEADDKYLQEAKDKGVQFVEKPDLATFQKAVQPVYDKYQSKFGDLLKEVKAAAK</sequence>
<feature type="compositionally biased region" description="Low complexity" evidence="5">
    <location>
        <begin position="32"/>
        <end position="47"/>
    </location>
</feature>
<gene>
    <name evidence="6" type="ORF">D2962_02760</name>
</gene>
<dbReference type="Gene3D" id="3.40.190.170">
    <property type="entry name" value="Bacterial extracellular solute-binding protein, family 7"/>
    <property type="match status" value="1"/>
</dbReference>
<dbReference type="PROSITE" id="PS51257">
    <property type="entry name" value="PROKAR_LIPOPROTEIN"/>
    <property type="match status" value="1"/>
</dbReference>
<proteinExistence type="inferred from homology"/>
<name>A0A3G2R2X4_9FIRM</name>
<dbReference type="PIRSF" id="PIRSF006470">
    <property type="entry name" value="DctB"/>
    <property type="match status" value="1"/>
</dbReference>
<dbReference type="EMBL" id="CP033169">
    <property type="protein sequence ID" value="AYO29665.1"/>
    <property type="molecule type" value="Genomic_DNA"/>
</dbReference>
<dbReference type="Pfam" id="PF03480">
    <property type="entry name" value="DctP"/>
    <property type="match status" value="1"/>
</dbReference>
<dbReference type="InterPro" id="IPR004682">
    <property type="entry name" value="TRAP_DctP"/>
</dbReference>
<dbReference type="NCBIfam" id="NF037995">
    <property type="entry name" value="TRAP_S1"/>
    <property type="match status" value="1"/>
</dbReference>
<dbReference type="NCBIfam" id="TIGR00787">
    <property type="entry name" value="dctP"/>
    <property type="match status" value="1"/>
</dbReference>
<accession>A0A3G2R2X4</accession>
<organism evidence="6 7">
    <name type="scientific">Biomaibacter acetigenes</name>
    <dbReference type="NCBI Taxonomy" id="2316383"/>
    <lineage>
        <taxon>Bacteria</taxon>
        <taxon>Bacillati</taxon>
        <taxon>Bacillota</taxon>
        <taxon>Clostridia</taxon>
        <taxon>Thermosediminibacterales</taxon>
        <taxon>Tepidanaerobacteraceae</taxon>
        <taxon>Biomaibacter</taxon>
    </lineage>
</organism>
<dbReference type="GO" id="GO:0055085">
    <property type="term" value="P:transmembrane transport"/>
    <property type="evidence" value="ECO:0007669"/>
    <property type="project" value="InterPro"/>
</dbReference>
<evidence type="ECO:0000256" key="4">
    <source>
        <dbReference type="ARBA" id="ARBA00022729"/>
    </source>
</evidence>
<dbReference type="SUPFAM" id="SSF53850">
    <property type="entry name" value="Periplasmic binding protein-like II"/>
    <property type="match status" value="1"/>
</dbReference>
<dbReference type="PANTHER" id="PTHR33376:SF4">
    <property type="entry name" value="SIALIC ACID-BINDING PERIPLASMIC PROTEIN SIAP"/>
    <property type="match status" value="1"/>
</dbReference>
<reference evidence="6 7" key="1">
    <citation type="submission" date="2018-10" db="EMBL/GenBank/DDBJ databases">
        <authorList>
            <person name="Zhang X."/>
        </authorList>
    </citation>
    <scope>NUCLEOTIDE SEQUENCE [LARGE SCALE GENOMIC DNA]</scope>
    <source>
        <strain evidence="6 7">SK-G1</strain>
    </source>
</reference>
<keyword evidence="7" id="KW-1185">Reference proteome</keyword>
<dbReference type="GO" id="GO:0030288">
    <property type="term" value="C:outer membrane-bounded periplasmic space"/>
    <property type="evidence" value="ECO:0007669"/>
    <property type="project" value="InterPro"/>
</dbReference>
<evidence type="ECO:0000256" key="2">
    <source>
        <dbReference type="ARBA" id="ARBA00009023"/>
    </source>
</evidence>
<comment type="similarity">
    <text evidence="2">Belongs to the bacterial solute-binding protein 7 family.</text>
</comment>
<dbReference type="AlphaFoldDB" id="A0A3G2R2X4"/>
<dbReference type="KEGG" id="bacg:D2962_02760"/>
<feature type="region of interest" description="Disordered" evidence="5">
    <location>
        <begin position="25"/>
        <end position="48"/>
    </location>
</feature>
<dbReference type="PANTHER" id="PTHR33376">
    <property type="match status" value="1"/>
</dbReference>
<dbReference type="Proteomes" id="UP000280960">
    <property type="component" value="Chromosome"/>
</dbReference>
<keyword evidence="3" id="KW-0813">Transport</keyword>
<dbReference type="CDD" id="cd13603">
    <property type="entry name" value="PBP2_TRAP_Siap_TeaA_like"/>
    <property type="match status" value="1"/>
</dbReference>
<evidence type="ECO:0000256" key="5">
    <source>
        <dbReference type="SAM" id="MobiDB-lite"/>
    </source>
</evidence>
<evidence type="ECO:0000313" key="6">
    <source>
        <dbReference type="EMBL" id="AYO29665.1"/>
    </source>
</evidence>
<evidence type="ECO:0000313" key="7">
    <source>
        <dbReference type="Proteomes" id="UP000280960"/>
    </source>
</evidence>
<dbReference type="InterPro" id="IPR038404">
    <property type="entry name" value="TRAP_DctP_sf"/>
</dbReference>
<dbReference type="RefSeq" id="WP_122014051.1">
    <property type="nucleotide sequence ID" value="NZ_CP033169.1"/>
</dbReference>
<dbReference type="InterPro" id="IPR018389">
    <property type="entry name" value="DctP_fam"/>
</dbReference>
<evidence type="ECO:0000256" key="3">
    <source>
        <dbReference type="ARBA" id="ARBA00022448"/>
    </source>
</evidence>
<protein>
    <submittedName>
        <fullName evidence="6">TRAP transporter substrate-binding protein</fullName>
    </submittedName>
</protein>
<keyword evidence="4" id="KW-0732">Signal</keyword>
<comment type="subcellular location">
    <subcellularLocation>
        <location evidence="1">Cell envelope</location>
    </subcellularLocation>
</comment>